<organism evidence="2 3">
    <name type="scientific">Rhodohalobacter mucosus</name>
    <dbReference type="NCBI Taxonomy" id="2079485"/>
    <lineage>
        <taxon>Bacteria</taxon>
        <taxon>Pseudomonadati</taxon>
        <taxon>Balneolota</taxon>
        <taxon>Balneolia</taxon>
        <taxon>Balneolales</taxon>
        <taxon>Balneolaceae</taxon>
        <taxon>Rhodohalobacter</taxon>
    </lineage>
</organism>
<dbReference type="InterPro" id="IPR029044">
    <property type="entry name" value="Nucleotide-diphossugar_trans"/>
</dbReference>
<dbReference type="AlphaFoldDB" id="A0A316U3L4"/>
<accession>A0A316U3L4</accession>
<evidence type="ECO:0000313" key="2">
    <source>
        <dbReference type="EMBL" id="PWN08046.1"/>
    </source>
</evidence>
<dbReference type="PANTHER" id="PTHR22916">
    <property type="entry name" value="GLYCOSYLTRANSFERASE"/>
    <property type="match status" value="1"/>
</dbReference>
<dbReference type="Gene3D" id="3.90.550.10">
    <property type="entry name" value="Spore Coat Polysaccharide Biosynthesis Protein SpsA, Chain A"/>
    <property type="match status" value="1"/>
</dbReference>
<dbReference type="RefSeq" id="WP_109644787.1">
    <property type="nucleotide sequence ID" value="NZ_QGGB01000002.1"/>
</dbReference>
<dbReference type="CDD" id="cd00761">
    <property type="entry name" value="Glyco_tranf_GTA_type"/>
    <property type="match status" value="1"/>
</dbReference>
<dbReference type="PANTHER" id="PTHR22916:SF3">
    <property type="entry name" value="UDP-GLCNAC:BETAGAL BETA-1,3-N-ACETYLGLUCOSAMINYLTRANSFERASE-LIKE PROTEIN 1"/>
    <property type="match status" value="1"/>
</dbReference>
<gene>
    <name evidence="2" type="ORF">DDZ15_02075</name>
</gene>
<name>A0A316U3L4_9BACT</name>
<dbReference type="Pfam" id="PF00535">
    <property type="entry name" value="Glycos_transf_2"/>
    <property type="match status" value="1"/>
</dbReference>
<dbReference type="GO" id="GO:0016758">
    <property type="term" value="F:hexosyltransferase activity"/>
    <property type="evidence" value="ECO:0007669"/>
    <property type="project" value="UniProtKB-ARBA"/>
</dbReference>
<evidence type="ECO:0000259" key="1">
    <source>
        <dbReference type="Pfam" id="PF00535"/>
    </source>
</evidence>
<dbReference type="Proteomes" id="UP000245533">
    <property type="component" value="Unassembled WGS sequence"/>
</dbReference>
<feature type="domain" description="Glycosyltransferase 2-like" evidence="1">
    <location>
        <begin position="23"/>
        <end position="163"/>
    </location>
</feature>
<proteinExistence type="predicted"/>
<sequence>MRLKEPIAVRTQQWPDETEPLVSIACLTYNHEQFIRDAIEGFLNQETTFRVEILIHDDASSDQTPQKLYEYESEFPNLISVIYQEENQYSLGNHPEILNLDRVRGTYIALCEGDDYWTDPLKLQKQVRFLEAHPDYSACFGGFINYMVPDNRFGKETILSLNGNEGGFTFTLEEMKQAWMTKLMTAVFRTDVYRSFDLTTYRYYRDIHLFYHLIKDHKAYYFRENFGVYRIHPEGINSMQQGEVNSRAAYNCYRELHEQNHDEFTRLMRLKSTLGFFNYSLYNDVKGMSMKDKMLLYFEAVPLVRNFTELGWLVTAFVERRMKEVIKSGFR</sequence>
<comment type="caution">
    <text evidence="2">The sequence shown here is derived from an EMBL/GenBank/DDBJ whole genome shotgun (WGS) entry which is preliminary data.</text>
</comment>
<dbReference type="SUPFAM" id="SSF53448">
    <property type="entry name" value="Nucleotide-diphospho-sugar transferases"/>
    <property type="match status" value="1"/>
</dbReference>
<evidence type="ECO:0000313" key="3">
    <source>
        <dbReference type="Proteomes" id="UP000245533"/>
    </source>
</evidence>
<dbReference type="EMBL" id="QGGB01000002">
    <property type="protein sequence ID" value="PWN08046.1"/>
    <property type="molecule type" value="Genomic_DNA"/>
</dbReference>
<dbReference type="InterPro" id="IPR001173">
    <property type="entry name" value="Glyco_trans_2-like"/>
</dbReference>
<keyword evidence="3" id="KW-1185">Reference proteome</keyword>
<dbReference type="OrthoDB" id="199095at2"/>
<reference evidence="2 3" key="1">
    <citation type="submission" date="2018-05" db="EMBL/GenBank/DDBJ databases">
        <title>Rhodohalobacter halophilus gen. nov., sp. nov., a moderately halophilic member of the family Balneolaceae.</title>
        <authorList>
            <person name="Liu Z.-W."/>
        </authorList>
    </citation>
    <scope>NUCLEOTIDE SEQUENCE [LARGE SCALE GENOMIC DNA]</scope>
    <source>
        <strain evidence="2 3">8A47</strain>
    </source>
</reference>
<protein>
    <recommendedName>
        <fullName evidence="1">Glycosyltransferase 2-like domain-containing protein</fullName>
    </recommendedName>
</protein>